<dbReference type="PROSITE" id="PS00061">
    <property type="entry name" value="ADH_SHORT"/>
    <property type="match status" value="1"/>
</dbReference>
<dbReference type="PRINTS" id="PR00081">
    <property type="entry name" value="GDHRDH"/>
</dbReference>
<organism evidence="4 5">
    <name type="scientific">Aspergillus pseudoustus</name>
    <dbReference type="NCBI Taxonomy" id="1810923"/>
    <lineage>
        <taxon>Eukaryota</taxon>
        <taxon>Fungi</taxon>
        <taxon>Dikarya</taxon>
        <taxon>Ascomycota</taxon>
        <taxon>Pezizomycotina</taxon>
        <taxon>Eurotiomycetes</taxon>
        <taxon>Eurotiomycetidae</taxon>
        <taxon>Eurotiales</taxon>
        <taxon>Aspergillaceae</taxon>
        <taxon>Aspergillus</taxon>
        <taxon>Aspergillus subgen. Nidulantes</taxon>
    </lineage>
</organism>
<dbReference type="InterPro" id="IPR020904">
    <property type="entry name" value="Sc_DH/Rdtase_CS"/>
</dbReference>
<keyword evidence="2" id="KW-0521">NADP</keyword>
<dbReference type="SUPFAM" id="SSF51735">
    <property type="entry name" value="NAD(P)-binding Rossmann-fold domains"/>
    <property type="match status" value="1"/>
</dbReference>
<gene>
    <name evidence="4" type="ORF">BJY01DRAFT_248345</name>
</gene>
<sequence length="302" mass="32827">MTALKYERTPRTPCHSKIDITQLRGKTVIVTGASRGLGFAYAKAFVNAGAFVVLADLQPPPAGEFDEVQAVFVKCDVSIWEEQVAVFQSAVQRSPSKKIDIVVANAGIAGPDVISGLDEDEPQKPDTQMTDININGVLYTTKLAAWHFKRQSSDPRDGCLILVGSIMGYIDTKSSAIYAATKFGVRGIMCCLRRKAGFRINSIAPWFIHTPIMRKEFLDTVREDFRQMGLDLASISDAVAAVLRIATDQSMHGKNLAIVPRALSSSGYMDLDLDDHDEDSPAGRLQAAASAISYGNFGHKTV</sequence>
<protein>
    <recommendedName>
        <fullName evidence="6">NAD(P)-binding protein</fullName>
    </recommendedName>
</protein>
<keyword evidence="3" id="KW-0560">Oxidoreductase</keyword>
<comment type="caution">
    <text evidence="4">The sequence shown here is derived from an EMBL/GenBank/DDBJ whole genome shotgun (WGS) entry which is preliminary data.</text>
</comment>
<evidence type="ECO:0008006" key="6">
    <source>
        <dbReference type="Google" id="ProtNLM"/>
    </source>
</evidence>
<dbReference type="PANTHER" id="PTHR43180:SF31">
    <property type="entry name" value="CHAIN DEHYDROGENASE_REDUCTASE, PUTATIVE (AFU_ORTHOLOGUE AFUA_2G16570)-RELATED"/>
    <property type="match status" value="1"/>
</dbReference>
<dbReference type="Pfam" id="PF00106">
    <property type="entry name" value="adh_short"/>
    <property type="match status" value="1"/>
</dbReference>
<dbReference type="Gene3D" id="3.40.50.720">
    <property type="entry name" value="NAD(P)-binding Rossmann-like Domain"/>
    <property type="match status" value="1"/>
</dbReference>
<dbReference type="EMBL" id="JBFXLU010000084">
    <property type="protein sequence ID" value="KAL2844101.1"/>
    <property type="molecule type" value="Genomic_DNA"/>
</dbReference>
<dbReference type="InterPro" id="IPR002347">
    <property type="entry name" value="SDR_fam"/>
</dbReference>
<evidence type="ECO:0000256" key="1">
    <source>
        <dbReference type="ARBA" id="ARBA00006484"/>
    </source>
</evidence>
<reference evidence="4 5" key="1">
    <citation type="submission" date="2024-07" db="EMBL/GenBank/DDBJ databases">
        <title>Section-level genome sequencing and comparative genomics of Aspergillus sections Usti and Cavernicolus.</title>
        <authorList>
            <consortium name="Lawrence Berkeley National Laboratory"/>
            <person name="Nybo J.L."/>
            <person name="Vesth T.C."/>
            <person name="Theobald S."/>
            <person name="Frisvad J.C."/>
            <person name="Larsen T.O."/>
            <person name="Kjaerboelling I."/>
            <person name="Rothschild-Mancinelli K."/>
            <person name="Lyhne E.K."/>
            <person name="Kogle M.E."/>
            <person name="Barry K."/>
            <person name="Clum A."/>
            <person name="Na H."/>
            <person name="Ledsgaard L."/>
            <person name="Lin J."/>
            <person name="Lipzen A."/>
            <person name="Kuo A."/>
            <person name="Riley R."/>
            <person name="Mondo S."/>
            <person name="Labutti K."/>
            <person name="Haridas S."/>
            <person name="Pangalinan J."/>
            <person name="Salamov A.A."/>
            <person name="Simmons B.A."/>
            <person name="Magnuson J.K."/>
            <person name="Chen J."/>
            <person name="Drula E."/>
            <person name="Henrissat B."/>
            <person name="Wiebenga A."/>
            <person name="Lubbers R.J."/>
            <person name="Gomes A.C."/>
            <person name="Makela M.R."/>
            <person name="Stajich J."/>
            <person name="Grigoriev I.V."/>
            <person name="Mortensen U.H."/>
            <person name="De Vries R.P."/>
            <person name="Baker S.E."/>
            <person name="Andersen M.R."/>
        </authorList>
    </citation>
    <scope>NUCLEOTIDE SEQUENCE [LARGE SCALE GENOMIC DNA]</scope>
    <source>
        <strain evidence="4 5">CBS 123904</strain>
    </source>
</reference>
<evidence type="ECO:0000313" key="4">
    <source>
        <dbReference type="EMBL" id="KAL2844101.1"/>
    </source>
</evidence>
<evidence type="ECO:0000313" key="5">
    <source>
        <dbReference type="Proteomes" id="UP001610446"/>
    </source>
</evidence>
<dbReference type="PANTHER" id="PTHR43180">
    <property type="entry name" value="3-OXOACYL-(ACYL-CARRIER-PROTEIN) REDUCTASE (AFU_ORTHOLOGUE AFUA_6G11210)"/>
    <property type="match status" value="1"/>
</dbReference>
<comment type="similarity">
    <text evidence="1">Belongs to the short-chain dehydrogenases/reductases (SDR) family.</text>
</comment>
<name>A0ABR4JVM0_9EURO</name>
<proteinExistence type="inferred from homology"/>
<accession>A0ABR4JVM0</accession>
<evidence type="ECO:0000256" key="2">
    <source>
        <dbReference type="ARBA" id="ARBA00022857"/>
    </source>
</evidence>
<dbReference type="Proteomes" id="UP001610446">
    <property type="component" value="Unassembled WGS sequence"/>
</dbReference>
<keyword evidence="5" id="KW-1185">Reference proteome</keyword>
<dbReference type="InterPro" id="IPR036291">
    <property type="entry name" value="NAD(P)-bd_dom_sf"/>
</dbReference>
<evidence type="ECO:0000256" key="3">
    <source>
        <dbReference type="ARBA" id="ARBA00023002"/>
    </source>
</evidence>